<reference evidence="1 2" key="1">
    <citation type="journal article" date="2021" name="Commun. Biol.">
        <title>Genomic insights into the host specific adaptation of the Pneumocystis genus.</title>
        <authorList>
            <person name="Cisse O.H."/>
            <person name="Ma L."/>
            <person name="Dekker J.P."/>
            <person name="Khil P.P."/>
            <person name="Youn J.-H."/>
            <person name="Brenchley J.M."/>
            <person name="Blair R."/>
            <person name="Pahar B."/>
            <person name="Chabe M."/>
            <person name="Van Rompay K.K.A."/>
            <person name="Keesler R."/>
            <person name="Sukura A."/>
            <person name="Hirsch V."/>
            <person name="Kutty G."/>
            <person name="Liu Y."/>
            <person name="Peng L."/>
            <person name="Chen J."/>
            <person name="Song J."/>
            <person name="Weissenbacher-Lang C."/>
            <person name="Xu J."/>
            <person name="Upham N.S."/>
            <person name="Stajich J.E."/>
            <person name="Cuomo C.A."/>
            <person name="Cushion M.T."/>
            <person name="Kovacs J.A."/>
        </authorList>
    </citation>
    <scope>NUCLEOTIDE SEQUENCE [LARGE SCALE GENOMIC DNA]</scope>
    <source>
        <strain evidence="1 2">RABM</strain>
    </source>
</reference>
<accession>A0ACB7CGV4</accession>
<comment type="caution">
    <text evidence="1">The sequence shown here is derived from an EMBL/GenBank/DDBJ whole genome shotgun (WGS) entry which is preliminary data.</text>
</comment>
<gene>
    <name evidence="1" type="ORF">PORY_000463</name>
</gene>
<sequence length="890" mass="102197">MRAIIQRVTDASVTGNIAFFLQILYGYLQSLVDNQKISSISRGLVVLIGINDTIADAENLAKTILKLRVFDSITCGEQKKWSQNIKDIHGEILCVSQFTLQAKLKKSKPDFHMAAKNTEAKELYMSVLEKLRQALGKDKIQDGIFGAVMEVRLTNDQSINKSFILKKTGDFMGNDGGDPLENTDPFLPAYTYYTQETDEAVKAAIRRNRTLSTAQTYMNILPTTNYNHPIRRRASHDENHTVPRRFLVDVENTMEVLLRNEDTDGNMQITIEDSGPKVLSLGTVNSTGINHFDIRGTYMLSNLLQELTLAKDYGRSYVLLDERRLNENPVSRLSRLIRETFWDDLTRRIDSSMLEIVCADTKSGEHNAPRIYVPHTEKEIYEYYVAAAKAKPHIGLIVEYLPPVITEEWVRDINEKPGLLALAMEKYVDSNGVEDLRGVPFIVPGGRFNEMYGWDSYFEALGLIVDGKVDIAKGMVENLSFEINHYGMILNANRSYYLCRSQPPFLTDMTLNVYDKIKHRPESLEFLRNAFQSAIKEYYTVWTSFPRIDPVTGLSRYRPTGLGIPPETEASHFMYILEPYIEKYKMTFEEFQHAYNYKKINEPELDEYFLHDRAVRESGHDTSSRLEKNCANLATIDLNSLLYKYELDIADVIKKYFNDKFIMPDGSIESSAIWVRRAAKRRAAIDKYLWNEEKGFYFDYETVNKFQSTYESATAFWALWAGCATPKQAASLIEKNFNKFECLGGLVAGTKQSKELIKSKKANRQWDYPYGWAPQQILAWKGLMRYGYENEAKRLIYRWLYTVTKSFVDFNGVVVEKYNITNEVDPHRVNAEYGNQGVDIKGVAREGFGWVNASFSIGLTYCDTHMIRALGTCTHPNIFFKNGKYPDKYK</sequence>
<organism evidence="1 2">
    <name type="scientific">Pneumocystis oryctolagi</name>
    <dbReference type="NCBI Taxonomy" id="42067"/>
    <lineage>
        <taxon>Eukaryota</taxon>
        <taxon>Fungi</taxon>
        <taxon>Dikarya</taxon>
        <taxon>Ascomycota</taxon>
        <taxon>Taphrinomycotina</taxon>
        <taxon>Pneumocystomycetes</taxon>
        <taxon>Pneumocystaceae</taxon>
        <taxon>Pneumocystis</taxon>
    </lineage>
</organism>
<protein>
    <submittedName>
        <fullName evidence="1">Uncharacterized protein</fullName>
    </submittedName>
</protein>
<dbReference type="EMBL" id="JABTEG010000001">
    <property type="protein sequence ID" value="KAG4306475.1"/>
    <property type="molecule type" value="Genomic_DNA"/>
</dbReference>
<dbReference type="Proteomes" id="UP000768646">
    <property type="component" value="Unassembled WGS sequence"/>
</dbReference>
<keyword evidence="2" id="KW-1185">Reference proteome</keyword>
<evidence type="ECO:0000313" key="2">
    <source>
        <dbReference type="Proteomes" id="UP000768646"/>
    </source>
</evidence>
<evidence type="ECO:0000313" key="1">
    <source>
        <dbReference type="EMBL" id="KAG4306475.1"/>
    </source>
</evidence>
<proteinExistence type="predicted"/>
<name>A0ACB7CGV4_9ASCO</name>